<proteinExistence type="predicted"/>
<reference evidence="1 2" key="1">
    <citation type="submission" date="2019-12" db="EMBL/GenBank/DDBJ databases">
        <title>Rhizobium genotypes associated with high levels of biological nitrogen fixation by grain legumes in a temperate-maritime cropping system.</title>
        <authorList>
            <person name="Maluk M."/>
            <person name="Francesc Ferrando Molina F."/>
            <person name="Lopez Del Egido L."/>
            <person name="Lafos M."/>
            <person name="Langarica-Fuentes A."/>
            <person name="Gebre Yohannes G."/>
            <person name="Young M.W."/>
            <person name="Martin P."/>
            <person name="Gantlett R."/>
            <person name="Kenicer G."/>
            <person name="Hawes C."/>
            <person name="Begg G.S."/>
            <person name="Quilliam R.S."/>
            <person name="Squire G.R."/>
            <person name="Poole P.S."/>
            <person name="Young P.W."/>
            <person name="Iannetta P.M."/>
            <person name="James E.K."/>
        </authorList>
    </citation>
    <scope>NUCLEOTIDE SEQUENCE [LARGE SCALE GENOMIC DNA]</scope>
    <source>
        <strain evidence="1 2">JHI1096</strain>
    </source>
</reference>
<evidence type="ECO:0000313" key="1">
    <source>
        <dbReference type="EMBL" id="NEI32524.1"/>
    </source>
</evidence>
<accession>A0A6P0B0P6</accession>
<dbReference type="EMBL" id="WUEZ01000001">
    <property type="protein sequence ID" value="NEI32524.1"/>
    <property type="molecule type" value="Genomic_DNA"/>
</dbReference>
<dbReference type="AlphaFoldDB" id="A0A6P0B0P6"/>
<dbReference type="Proteomes" id="UP000471560">
    <property type="component" value="Unassembled WGS sequence"/>
</dbReference>
<comment type="caution">
    <text evidence="1">The sequence shown here is derived from an EMBL/GenBank/DDBJ whole genome shotgun (WGS) entry which is preliminary data.</text>
</comment>
<sequence length="182" mass="20155">MLHEGAGLSVAYRHPEVGIDRDYEIRDRPEHSDDAFKRNLVRQGPGQICSANWSGTGATPKDLVVRFHNDIEGEASFTFSISLRSPFAVFRYLGALMRSNPNAFRLQTEEALRRATDTSIIKVTRGRSHNCFAATVYRGSAYCVPERGAENTKQVFSILAQLVALSVTPGTLPVTSDVRLIQ</sequence>
<organism evidence="1 2">
    <name type="scientific">Rhizobium leguminosarum</name>
    <dbReference type="NCBI Taxonomy" id="384"/>
    <lineage>
        <taxon>Bacteria</taxon>
        <taxon>Pseudomonadati</taxon>
        <taxon>Pseudomonadota</taxon>
        <taxon>Alphaproteobacteria</taxon>
        <taxon>Hyphomicrobiales</taxon>
        <taxon>Rhizobiaceae</taxon>
        <taxon>Rhizobium/Agrobacterium group</taxon>
        <taxon>Rhizobium</taxon>
    </lineage>
</organism>
<gene>
    <name evidence="1" type="ORF">GR204_00585</name>
</gene>
<protein>
    <submittedName>
        <fullName evidence="1">Uncharacterized protein</fullName>
    </submittedName>
</protein>
<evidence type="ECO:0000313" key="2">
    <source>
        <dbReference type="Proteomes" id="UP000471560"/>
    </source>
</evidence>
<dbReference type="RefSeq" id="WP_164575275.1">
    <property type="nucleotide sequence ID" value="NZ_WUEZ01000001.1"/>
</dbReference>
<name>A0A6P0B0P6_RHILE</name>